<comment type="similarity">
    <text evidence="4 11">Belongs to the NAD(P)-dependent epimerase/dehydratase family.</text>
</comment>
<dbReference type="InterPro" id="IPR001509">
    <property type="entry name" value="Epimerase_deHydtase"/>
</dbReference>
<dbReference type="EC" id="5.1.3.2" evidence="5 11"/>
<dbReference type="CDD" id="cd05247">
    <property type="entry name" value="UDP_G4E_1_SDR_e"/>
    <property type="match status" value="1"/>
</dbReference>
<dbReference type="KEGG" id="hor:Hore_20680"/>
<dbReference type="Proteomes" id="UP000000719">
    <property type="component" value="Chromosome"/>
</dbReference>
<comment type="subunit">
    <text evidence="11">Homodimer.</text>
</comment>
<comment type="catalytic activity">
    <reaction evidence="1 11">
        <text>UDP-alpha-D-glucose = UDP-alpha-D-galactose</text>
        <dbReference type="Rhea" id="RHEA:22168"/>
        <dbReference type="ChEBI" id="CHEBI:58885"/>
        <dbReference type="ChEBI" id="CHEBI:66914"/>
        <dbReference type="EC" id="5.1.3.2"/>
    </reaction>
</comment>
<evidence type="ECO:0000313" key="14">
    <source>
        <dbReference type="Proteomes" id="UP000000719"/>
    </source>
</evidence>
<accession>B8CZW1</accession>
<evidence type="ECO:0000259" key="12">
    <source>
        <dbReference type="Pfam" id="PF01370"/>
    </source>
</evidence>
<name>B8CZW1_HALOH</name>
<dbReference type="UniPathway" id="UPA00214"/>
<dbReference type="InterPro" id="IPR036291">
    <property type="entry name" value="NAD(P)-bd_dom_sf"/>
</dbReference>
<organism evidence="13 14">
    <name type="scientific">Halothermothrix orenii (strain H 168 / OCM 544 / DSM 9562)</name>
    <dbReference type="NCBI Taxonomy" id="373903"/>
    <lineage>
        <taxon>Bacteria</taxon>
        <taxon>Bacillati</taxon>
        <taxon>Bacillota</taxon>
        <taxon>Clostridia</taxon>
        <taxon>Halanaerobiales</taxon>
        <taxon>Halothermotrichaceae</taxon>
        <taxon>Halothermothrix</taxon>
    </lineage>
</organism>
<dbReference type="Gene3D" id="3.90.25.10">
    <property type="entry name" value="UDP-galactose 4-epimerase, domain 1"/>
    <property type="match status" value="1"/>
</dbReference>
<sequence>MNILVTGGAGYIGSHVVKSLFEAGYNVVTLDNLEKGHREAVLGGEFIKGDLKDRELLDSIMKDYEIDGVIHLAAHSLVGESMENPGKYYKNNVSNGLNLLEAMVDNDVKYLVFSSTAAVYGEPREVPITEDHPTAPTNTYGESKLFFEKMMKRYDEIYGLKYVSLRYFNAAGADLSGKIGEDHDPETHLIPIVLQKALGLRDKLYIFGNDYPTRDGTCIRDYIHVNDLADAHVLAIEGLTRGLESRIYNLGNGEGYSVKEVIETASRVIGKPIEAGVGDRRPGDPAVLVASSDKIKEELGWDPQYPDLETIIETAWQWHKRGGFNENE</sequence>
<dbReference type="AlphaFoldDB" id="B8CZW1"/>
<evidence type="ECO:0000256" key="9">
    <source>
        <dbReference type="ARBA" id="ARBA00023235"/>
    </source>
</evidence>
<evidence type="ECO:0000256" key="6">
    <source>
        <dbReference type="ARBA" id="ARBA00018569"/>
    </source>
</evidence>
<dbReference type="STRING" id="373903.Hore_20680"/>
<dbReference type="NCBIfam" id="TIGR01179">
    <property type="entry name" value="galE"/>
    <property type="match status" value="1"/>
</dbReference>
<evidence type="ECO:0000256" key="3">
    <source>
        <dbReference type="ARBA" id="ARBA00004947"/>
    </source>
</evidence>
<keyword evidence="14" id="KW-1185">Reference proteome</keyword>
<dbReference type="RefSeq" id="WP_015923782.1">
    <property type="nucleotide sequence ID" value="NC_011899.1"/>
</dbReference>
<dbReference type="InterPro" id="IPR005886">
    <property type="entry name" value="UDP_G4E"/>
</dbReference>
<keyword evidence="9 11" id="KW-0413">Isomerase</keyword>
<dbReference type="GO" id="GO:0033499">
    <property type="term" value="P:galactose catabolic process via UDP-galactose, Leloir pathway"/>
    <property type="evidence" value="ECO:0007669"/>
    <property type="project" value="TreeGrafter"/>
</dbReference>
<evidence type="ECO:0000256" key="2">
    <source>
        <dbReference type="ARBA" id="ARBA00001911"/>
    </source>
</evidence>
<dbReference type="Gene3D" id="3.40.50.720">
    <property type="entry name" value="NAD(P)-binding Rossmann-like Domain"/>
    <property type="match status" value="1"/>
</dbReference>
<evidence type="ECO:0000256" key="4">
    <source>
        <dbReference type="ARBA" id="ARBA00007637"/>
    </source>
</evidence>
<dbReference type="GO" id="GO:0003978">
    <property type="term" value="F:UDP-glucose 4-epimerase activity"/>
    <property type="evidence" value="ECO:0007669"/>
    <property type="project" value="UniProtKB-UniRule"/>
</dbReference>
<feature type="domain" description="NAD-dependent epimerase/dehydratase" evidence="12">
    <location>
        <begin position="3"/>
        <end position="251"/>
    </location>
</feature>
<evidence type="ECO:0000256" key="10">
    <source>
        <dbReference type="ARBA" id="ARBA00023277"/>
    </source>
</evidence>
<dbReference type="eggNOG" id="COG1087">
    <property type="taxonomic scope" value="Bacteria"/>
</dbReference>
<proteinExistence type="inferred from homology"/>
<evidence type="ECO:0000256" key="11">
    <source>
        <dbReference type="RuleBase" id="RU366046"/>
    </source>
</evidence>
<protein>
    <recommendedName>
        <fullName evidence="6 11">UDP-glucose 4-epimerase</fullName>
        <ecNumber evidence="5 11">5.1.3.2</ecNumber>
    </recommendedName>
</protein>
<evidence type="ECO:0000256" key="1">
    <source>
        <dbReference type="ARBA" id="ARBA00000083"/>
    </source>
</evidence>
<comment type="cofactor">
    <cofactor evidence="2 11">
        <name>NAD(+)</name>
        <dbReference type="ChEBI" id="CHEBI:57540"/>
    </cofactor>
</comment>
<evidence type="ECO:0000256" key="8">
    <source>
        <dbReference type="ARBA" id="ARBA00023144"/>
    </source>
</evidence>
<dbReference type="HOGENOM" id="CLU_007383_1_10_9"/>
<keyword evidence="10 11" id="KW-0119">Carbohydrate metabolism</keyword>
<keyword evidence="8" id="KW-0299">Galactose metabolism</keyword>
<reference evidence="13 14" key="1">
    <citation type="journal article" date="2009" name="PLoS ONE">
        <title>Genome analysis of the anaerobic thermohalophilic bacterium Halothermothrix orenii.</title>
        <authorList>
            <person name="Mavromatis K."/>
            <person name="Ivanova N."/>
            <person name="Anderson I."/>
            <person name="Lykidis A."/>
            <person name="Hooper S.D."/>
            <person name="Sun H."/>
            <person name="Kunin V."/>
            <person name="Lapidus A."/>
            <person name="Hugenholtz P."/>
            <person name="Patel B."/>
            <person name="Kyrpides N.C."/>
        </authorList>
    </citation>
    <scope>NUCLEOTIDE SEQUENCE [LARGE SCALE GENOMIC DNA]</scope>
    <source>
        <strain evidence="14">H 168 / OCM 544 / DSM 9562</strain>
    </source>
</reference>
<dbReference type="SUPFAM" id="SSF51735">
    <property type="entry name" value="NAD(P)-binding Rossmann-fold domains"/>
    <property type="match status" value="1"/>
</dbReference>
<dbReference type="PANTHER" id="PTHR43725">
    <property type="entry name" value="UDP-GLUCOSE 4-EPIMERASE"/>
    <property type="match status" value="1"/>
</dbReference>
<gene>
    <name evidence="13" type="ordered locus">Hore_20680</name>
</gene>
<dbReference type="OrthoDB" id="9811743at2"/>
<comment type="pathway">
    <text evidence="3 11">Carbohydrate metabolism; galactose metabolism.</text>
</comment>
<dbReference type="PANTHER" id="PTHR43725:SF53">
    <property type="entry name" value="UDP-ARABINOSE 4-EPIMERASE 1"/>
    <property type="match status" value="1"/>
</dbReference>
<evidence type="ECO:0000256" key="7">
    <source>
        <dbReference type="ARBA" id="ARBA00023027"/>
    </source>
</evidence>
<keyword evidence="7 11" id="KW-0520">NAD</keyword>
<dbReference type="EMBL" id="CP001098">
    <property type="protein sequence ID" value="ACL70813.1"/>
    <property type="molecule type" value="Genomic_DNA"/>
</dbReference>
<dbReference type="Pfam" id="PF01370">
    <property type="entry name" value="Epimerase"/>
    <property type="match status" value="1"/>
</dbReference>
<evidence type="ECO:0000313" key="13">
    <source>
        <dbReference type="EMBL" id="ACL70813.1"/>
    </source>
</evidence>
<evidence type="ECO:0000256" key="5">
    <source>
        <dbReference type="ARBA" id="ARBA00013189"/>
    </source>
</evidence>